<evidence type="ECO:0000313" key="4">
    <source>
        <dbReference type="Proteomes" id="UP001152797"/>
    </source>
</evidence>
<dbReference type="OrthoDB" id="429496at2759"/>
<dbReference type="EMBL" id="CAMXCT010006190">
    <property type="protein sequence ID" value="CAI4014118.1"/>
    <property type="molecule type" value="Genomic_DNA"/>
</dbReference>
<reference evidence="3 4" key="2">
    <citation type="submission" date="2024-05" db="EMBL/GenBank/DDBJ databases">
        <authorList>
            <person name="Chen Y."/>
            <person name="Shah S."/>
            <person name="Dougan E. K."/>
            <person name="Thang M."/>
            <person name="Chan C."/>
        </authorList>
    </citation>
    <scope>NUCLEOTIDE SEQUENCE [LARGE SCALE GENOMIC DNA]</scope>
</reference>
<proteinExistence type="predicted"/>
<feature type="transmembrane region" description="Helical" evidence="1">
    <location>
        <begin position="223"/>
        <end position="242"/>
    </location>
</feature>
<gene>
    <name evidence="2" type="ORF">C1SCF055_LOCUS39042</name>
</gene>
<organism evidence="2">
    <name type="scientific">Cladocopium goreaui</name>
    <dbReference type="NCBI Taxonomy" id="2562237"/>
    <lineage>
        <taxon>Eukaryota</taxon>
        <taxon>Sar</taxon>
        <taxon>Alveolata</taxon>
        <taxon>Dinophyceae</taxon>
        <taxon>Suessiales</taxon>
        <taxon>Symbiodiniaceae</taxon>
        <taxon>Cladocopium</taxon>
    </lineage>
</organism>
<keyword evidence="1" id="KW-1133">Transmembrane helix</keyword>
<sequence length="558" mass="63666">MTDEVTPQGSHRTVRTNRTNELSLEVKAPRRMATFRRGISLQNHWRWIFSFLVVSVSIAFLVLTICLVPFPSDLLQANHSPSQLTPYDHLNMAITVTLMQVTVPPAVALILRYHTECQRDLTVLMAATWTGEMTLAAKHLLHFQGFDRYGVGVPAALAGLLWVGLKLEHLLINALVDLEQVLPLDFRLPLLRFVLRIEMFTVVLIVVIIGLDEILDSQFLRISGSFCCWMYLCLGIYFYFILRTGLNFLVAEVDRARGRQDGLANPDVMAAIYKIRTYRRTLGLCSLTRLLILVHSMLFSGYLWPIPDDMVKRVHESLGNSFFTFVLTDSSLACNLWFVSLIVGITYIMGFSSLFATHQRHEEEQARIRKRGERQRTYLPAMDEGWQQKVEDLAKRALSLEALLNFYSGLGRDYMHHFDSHRHTTDDVVRQAIIPLSAPHQSDMSKILMQGRRKRPNAMVTHTWHSRFRDLVASVVAEALQDSNYARIAVLLDSDIDLVKGWLRRTGDLQSMYWICAFCVNQHSSICQPSFPLRDSVTGAEVKACDCSCPKYLNMDPP</sequence>
<keyword evidence="4" id="KW-1185">Reference proteome</keyword>
<feature type="transmembrane region" description="Helical" evidence="1">
    <location>
        <begin position="336"/>
        <end position="357"/>
    </location>
</feature>
<feature type="transmembrane region" description="Helical" evidence="1">
    <location>
        <begin position="193"/>
        <end position="211"/>
    </location>
</feature>
<evidence type="ECO:0000313" key="3">
    <source>
        <dbReference type="EMBL" id="CAL4801430.1"/>
    </source>
</evidence>
<dbReference type="Proteomes" id="UP001152797">
    <property type="component" value="Unassembled WGS sequence"/>
</dbReference>
<accession>A0A9P1DSP9</accession>
<feature type="non-terminal residue" evidence="2">
    <location>
        <position position="1"/>
    </location>
</feature>
<comment type="caution">
    <text evidence="2">The sequence shown here is derived from an EMBL/GenBank/DDBJ whole genome shotgun (WGS) entry which is preliminary data.</text>
</comment>
<feature type="transmembrane region" description="Helical" evidence="1">
    <location>
        <begin position="47"/>
        <end position="70"/>
    </location>
</feature>
<protein>
    <submittedName>
        <fullName evidence="3">UDP-N-acetylglucosamine transporter</fullName>
    </submittedName>
</protein>
<dbReference type="EMBL" id="CAMXCT030006190">
    <property type="protein sequence ID" value="CAL4801430.1"/>
    <property type="molecule type" value="Genomic_DNA"/>
</dbReference>
<feature type="transmembrane region" description="Helical" evidence="1">
    <location>
        <begin position="282"/>
        <end position="304"/>
    </location>
</feature>
<name>A0A9P1DSP9_9DINO</name>
<reference evidence="2" key="1">
    <citation type="submission" date="2022-10" db="EMBL/GenBank/DDBJ databases">
        <authorList>
            <person name="Chen Y."/>
            <person name="Dougan E. K."/>
            <person name="Chan C."/>
            <person name="Rhodes N."/>
            <person name="Thang M."/>
        </authorList>
    </citation>
    <scope>NUCLEOTIDE SEQUENCE</scope>
</reference>
<keyword evidence="1" id="KW-0812">Transmembrane</keyword>
<keyword evidence="1" id="KW-0472">Membrane</keyword>
<dbReference type="EMBL" id="CAMXCT020006190">
    <property type="protein sequence ID" value="CAL1167493.1"/>
    <property type="molecule type" value="Genomic_DNA"/>
</dbReference>
<dbReference type="AlphaFoldDB" id="A0A9P1DSP9"/>
<evidence type="ECO:0000256" key="1">
    <source>
        <dbReference type="SAM" id="Phobius"/>
    </source>
</evidence>
<feature type="transmembrane region" description="Helical" evidence="1">
    <location>
        <begin position="90"/>
        <end position="111"/>
    </location>
</feature>
<evidence type="ECO:0000313" key="2">
    <source>
        <dbReference type="EMBL" id="CAI4014118.1"/>
    </source>
</evidence>